<dbReference type="VEuPathDB" id="TriTrypDB:BSAL_52230"/>
<keyword evidence="4" id="KW-1185">Reference proteome</keyword>
<dbReference type="PANTHER" id="PTHR34154:SF3">
    <property type="entry name" value="ALKALI-SENSITIVE LINKAGE PROTEIN 1"/>
    <property type="match status" value="1"/>
</dbReference>
<accession>A0A0S4IHX4</accession>
<feature type="signal peptide" evidence="1">
    <location>
        <begin position="1"/>
        <end position="19"/>
    </location>
</feature>
<evidence type="ECO:0000256" key="1">
    <source>
        <dbReference type="SAM" id="SignalP"/>
    </source>
</evidence>
<sequence>MSHSLSICATLVMVVLVHAAHSSSTKRGLADPITCQCEDLAATPNPYSAYSFTYNWGPTPPNCSIGKELFVPMLWGRGTVTNHAEWQNVPQNTEYLLALNEPNHVGQSNLTPAEAAALWPQVELIATKKNASMLSGPVVAPCTAGPSVCISDTVPWLDQFLGNCTGCRFDFLVVHFYACHPAELTVFLDSLTKYNKTIWLNEFNCGGGSSGVPVPMQMQWMSESISILEARPDIARYSWMSGQDLHNTVASLYVANGNGSSSILPLGELYLSFKEKKLLEHS</sequence>
<feature type="domain" description="Asl1-like glycosyl hydrolase catalytic" evidence="2">
    <location>
        <begin position="42"/>
        <end position="270"/>
    </location>
</feature>
<keyword evidence="3" id="KW-0378">Hydrolase</keyword>
<dbReference type="OMA" id="WYDNFAG"/>
<feature type="chain" id="PRO_5006621281" evidence="1">
    <location>
        <begin position="20"/>
        <end position="282"/>
    </location>
</feature>
<dbReference type="GO" id="GO:0071966">
    <property type="term" value="P:fungal-type cell wall polysaccharide metabolic process"/>
    <property type="evidence" value="ECO:0007669"/>
    <property type="project" value="TreeGrafter"/>
</dbReference>
<keyword evidence="1" id="KW-0732">Signal</keyword>
<dbReference type="PANTHER" id="PTHR34154">
    <property type="entry name" value="ALKALI-SENSITIVE LINKAGE PROTEIN 1"/>
    <property type="match status" value="1"/>
</dbReference>
<proteinExistence type="predicted"/>
<dbReference type="InterPro" id="IPR053183">
    <property type="entry name" value="ASL1"/>
</dbReference>
<evidence type="ECO:0000313" key="4">
    <source>
        <dbReference type="Proteomes" id="UP000051952"/>
    </source>
</evidence>
<dbReference type="GO" id="GO:0016787">
    <property type="term" value="F:hydrolase activity"/>
    <property type="evidence" value="ECO:0007669"/>
    <property type="project" value="UniProtKB-KW"/>
</dbReference>
<dbReference type="AlphaFoldDB" id="A0A0S4IHX4"/>
<dbReference type="Gene3D" id="3.20.20.80">
    <property type="entry name" value="Glycosidases"/>
    <property type="match status" value="1"/>
</dbReference>
<protein>
    <submittedName>
        <fullName evidence="3">Glycoside hydrolase, putative</fullName>
    </submittedName>
</protein>
<evidence type="ECO:0000259" key="2">
    <source>
        <dbReference type="Pfam" id="PF11790"/>
    </source>
</evidence>
<dbReference type="EMBL" id="CYKH01000080">
    <property type="protein sequence ID" value="CUE69944.1"/>
    <property type="molecule type" value="Genomic_DNA"/>
</dbReference>
<evidence type="ECO:0000313" key="3">
    <source>
        <dbReference type="EMBL" id="CUE69944.1"/>
    </source>
</evidence>
<dbReference type="InterPro" id="IPR017853">
    <property type="entry name" value="GH"/>
</dbReference>
<dbReference type="SUPFAM" id="SSF51445">
    <property type="entry name" value="(Trans)glycosidases"/>
    <property type="match status" value="1"/>
</dbReference>
<dbReference type="OrthoDB" id="43654at2759"/>
<gene>
    <name evidence="3" type="ORF">BSAL_52230</name>
</gene>
<reference evidence="4" key="1">
    <citation type="submission" date="2015-09" db="EMBL/GenBank/DDBJ databases">
        <authorList>
            <consortium name="Pathogen Informatics"/>
        </authorList>
    </citation>
    <scope>NUCLEOTIDE SEQUENCE [LARGE SCALE GENOMIC DNA]</scope>
    <source>
        <strain evidence="4">Lake Konstanz</strain>
    </source>
</reference>
<name>A0A0S4IHX4_BODSA</name>
<dbReference type="Proteomes" id="UP000051952">
    <property type="component" value="Unassembled WGS sequence"/>
</dbReference>
<dbReference type="Pfam" id="PF11790">
    <property type="entry name" value="Glyco_hydro_cc"/>
    <property type="match status" value="1"/>
</dbReference>
<organism evidence="3 4">
    <name type="scientific">Bodo saltans</name>
    <name type="common">Flagellated protozoan</name>
    <dbReference type="NCBI Taxonomy" id="75058"/>
    <lineage>
        <taxon>Eukaryota</taxon>
        <taxon>Discoba</taxon>
        <taxon>Euglenozoa</taxon>
        <taxon>Kinetoplastea</taxon>
        <taxon>Metakinetoplastina</taxon>
        <taxon>Eubodonida</taxon>
        <taxon>Bodonidae</taxon>
        <taxon>Bodo</taxon>
    </lineage>
</organism>
<dbReference type="InterPro" id="IPR024655">
    <property type="entry name" value="Asl1_glyco_hydro_catalytic"/>
</dbReference>